<dbReference type="PANTHER" id="PTHR47254:SF1">
    <property type="entry name" value="CELL WALL MANNOPROTEIN CIS3-RELATED"/>
    <property type="match status" value="1"/>
</dbReference>
<organism evidence="8 9">
    <name type="scientific">Candida theae</name>
    <dbReference type="NCBI Taxonomy" id="1198502"/>
    <lineage>
        <taxon>Eukaryota</taxon>
        <taxon>Fungi</taxon>
        <taxon>Dikarya</taxon>
        <taxon>Ascomycota</taxon>
        <taxon>Saccharomycotina</taxon>
        <taxon>Pichiomycetes</taxon>
        <taxon>Debaryomycetaceae</taxon>
        <taxon>Candida/Lodderomyces clade</taxon>
        <taxon>Candida</taxon>
    </lineage>
</organism>
<dbReference type="EMBL" id="JAIHNG010000048">
    <property type="protein sequence ID" value="KAI5964422.1"/>
    <property type="molecule type" value="Genomic_DNA"/>
</dbReference>
<evidence type="ECO:0000313" key="8">
    <source>
        <dbReference type="EMBL" id="KAI5964422.1"/>
    </source>
</evidence>
<dbReference type="InterPro" id="IPR054508">
    <property type="entry name" value="PIR1-like_C"/>
</dbReference>
<dbReference type="AlphaFoldDB" id="A0AAD5BHX6"/>
<dbReference type="GO" id="GO:0031505">
    <property type="term" value="P:fungal-type cell wall organization"/>
    <property type="evidence" value="ECO:0007669"/>
    <property type="project" value="TreeGrafter"/>
</dbReference>
<gene>
    <name evidence="8" type="ORF">KGF57_001096</name>
</gene>
<dbReference type="RefSeq" id="XP_051610429.1">
    <property type="nucleotide sequence ID" value="XM_051750266.1"/>
</dbReference>
<evidence type="ECO:0000256" key="1">
    <source>
        <dbReference type="ARBA" id="ARBA00004191"/>
    </source>
</evidence>
<dbReference type="GO" id="GO:0005199">
    <property type="term" value="F:structural constituent of cell wall"/>
    <property type="evidence" value="ECO:0007669"/>
    <property type="project" value="TreeGrafter"/>
</dbReference>
<evidence type="ECO:0000313" key="9">
    <source>
        <dbReference type="Proteomes" id="UP001204833"/>
    </source>
</evidence>
<feature type="domain" description="Cell wall mannoprotein PIR1-like C-terminal" evidence="7">
    <location>
        <begin position="138"/>
        <end position="210"/>
    </location>
</feature>
<comment type="similarity">
    <text evidence="5">Belongs to the PIR protein family.</text>
</comment>
<evidence type="ECO:0000256" key="5">
    <source>
        <dbReference type="ARBA" id="ARBA00038219"/>
    </source>
</evidence>
<feature type="region of interest" description="Disordered" evidence="6">
    <location>
        <begin position="81"/>
        <end position="114"/>
    </location>
</feature>
<keyword evidence="3" id="KW-0964">Secreted</keyword>
<evidence type="ECO:0000256" key="4">
    <source>
        <dbReference type="ARBA" id="ARBA00022729"/>
    </source>
</evidence>
<comment type="caution">
    <text evidence="8">The sequence shown here is derived from an EMBL/GenBank/DDBJ whole genome shotgun (WGS) entry which is preliminary data.</text>
</comment>
<protein>
    <recommendedName>
        <fullName evidence="7">Cell wall mannoprotein PIR1-like C-terminal domain-containing protein</fullName>
    </recommendedName>
</protein>
<name>A0AAD5BHX6_9ASCO</name>
<dbReference type="InterPro" id="IPR051153">
    <property type="entry name" value="Yeast_CWMannoprotein_PIR"/>
</dbReference>
<dbReference type="GeneID" id="76149155"/>
<evidence type="ECO:0000256" key="6">
    <source>
        <dbReference type="SAM" id="MobiDB-lite"/>
    </source>
</evidence>
<keyword evidence="9" id="KW-1185">Reference proteome</keyword>
<dbReference type="GO" id="GO:0009277">
    <property type="term" value="C:fungal-type cell wall"/>
    <property type="evidence" value="ECO:0007669"/>
    <property type="project" value="TreeGrafter"/>
</dbReference>
<keyword evidence="2" id="KW-0134">Cell wall</keyword>
<comment type="subcellular location">
    <subcellularLocation>
        <location evidence="1">Secreted</location>
        <location evidence="1">Cell wall</location>
    </subcellularLocation>
</comment>
<evidence type="ECO:0000256" key="3">
    <source>
        <dbReference type="ARBA" id="ARBA00022525"/>
    </source>
</evidence>
<reference evidence="8 9" key="1">
    <citation type="journal article" date="2022" name="DNA Res.">
        <title>Genome analysis of five recently described species of the CUG-Ser clade uncovers Candida theae as a new hybrid lineage with pathogenic potential in the Candida parapsilosis species complex.</title>
        <authorList>
            <person name="Mixao V."/>
            <person name="Del Olmo V."/>
            <person name="Hegedusova E."/>
            <person name="Saus E."/>
            <person name="Pryszcz L."/>
            <person name="Cillingova A."/>
            <person name="Nosek J."/>
            <person name="Gabaldon T."/>
        </authorList>
    </citation>
    <scope>NUCLEOTIDE SEQUENCE [LARGE SCALE GENOMIC DNA]</scope>
    <source>
        <strain evidence="8 9">CBS 12239</strain>
    </source>
</reference>
<dbReference type="Pfam" id="PF22799">
    <property type="entry name" value="PIR1-like_C"/>
    <property type="match status" value="1"/>
</dbReference>
<proteinExistence type="inferred from homology"/>
<sequence>MKSSSIFATFDYYPHPTPVTPPTSQHPKPQYPDKFTLGVKIDGQIWLTFQEGDGQLEYDHIKYYPPSKPQWDGHRQTFTTQPVTEDGSEPTCHSGWKRGYGDGDGDGDSDENGANYHPNAFTISYQSWLPVFTLKNTVLKDSHGKIGSIVANHQFQFDYPVQPDALYTSGFSIVYQNGYPLLALNGKTTFWNSQASSTIWKLYDKPITSNSRSVELVVIKVSY</sequence>
<evidence type="ECO:0000259" key="7">
    <source>
        <dbReference type="Pfam" id="PF22799"/>
    </source>
</evidence>
<keyword evidence="4" id="KW-0732">Signal</keyword>
<dbReference type="Proteomes" id="UP001204833">
    <property type="component" value="Unassembled WGS sequence"/>
</dbReference>
<evidence type="ECO:0000256" key="2">
    <source>
        <dbReference type="ARBA" id="ARBA00022512"/>
    </source>
</evidence>
<accession>A0AAD5BHX6</accession>
<dbReference type="PANTHER" id="PTHR47254">
    <property type="entry name" value="CELL WALL MANNOPROTEIN CIS3-RELATED"/>
    <property type="match status" value="1"/>
</dbReference>